<dbReference type="GO" id="GO:0016567">
    <property type="term" value="P:protein ubiquitination"/>
    <property type="evidence" value="ECO:0007669"/>
    <property type="project" value="UniProtKB-UniRule"/>
</dbReference>
<dbReference type="eggNOG" id="ENOG502QS2D">
    <property type="taxonomic scope" value="Eukaryota"/>
</dbReference>
<feature type="domain" description="U-box" evidence="4">
    <location>
        <begin position="1"/>
        <end position="79"/>
    </location>
</feature>
<dbReference type="Gene3D" id="3.30.40.10">
    <property type="entry name" value="Zinc/RING finger domain, C3HC4 (zinc finger)"/>
    <property type="match status" value="1"/>
</dbReference>
<keyword evidence="3" id="KW-0833">Ubl conjugation pathway</keyword>
<evidence type="ECO:0000313" key="5">
    <source>
        <dbReference type="EnsemblPlants" id="OPUNC12G04540.1"/>
    </source>
</evidence>
<accession>A0A0E0MK86</accession>
<reference evidence="5" key="1">
    <citation type="submission" date="2015-04" db="UniProtKB">
        <authorList>
            <consortium name="EnsemblPlants"/>
        </authorList>
    </citation>
    <scope>IDENTIFICATION</scope>
</reference>
<keyword evidence="2 3" id="KW-0808">Transferase</keyword>
<proteinExistence type="predicted"/>
<comment type="function">
    <text evidence="3">Functions as an E3 ubiquitin ligase.</text>
</comment>
<dbReference type="OMA" id="WYIANCC"/>
<dbReference type="InterPro" id="IPR013083">
    <property type="entry name" value="Znf_RING/FYVE/PHD"/>
</dbReference>
<sequence>MPEFRCPISLDLMRDLIVRPTGITYDRASIETWLLAAGARTMTTSTCPVTKGDLCGDDLVPNHALRRVIQAWYIANCCRGVERIPTPRVPVMPTQAGDVLPEVEAVERAGDVARCDVAAREVRNPKYEVNGQRSDGQIRSETV</sequence>
<dbReference type="EC" id="2.3.2.27" evidence="3"/>
<dbReference type="PANTHER" id="PTHR22849:SF134">
    <property type="entry name" value="U-BOX DOMAIN-CONTAINING PROTEIN"/>
    <property type="match status" value="1"/>
</dbReference>
<dbReference type="HOGENOM" id="CLU_150936_0_0_1"/>
<dbReference type="UniPathway" id="UPA00143"/>
<dbReference type="InterPro" id="IPR045185">
    <property type="entry name" value="PUB22/23/24-like"/>
</dbReference>
<reference evidence="5" key="2">
    <citation type="submission" date="2018-05" db="EMBL/GenBank/DDBJ databases">
        <title>OpunRS2 (Oryza punctata Reference Sequence Version 2).</title>
        <authorList>
            <person name="Zhang J."/>
            <person name="Kudrna D."/>
            <person name="Lee S."/>
            <person name="Talag J."/>
            <person name="Welchert J."/>
            <person name="Wing R.A."/>
        </authorList>
    </citation>
    <scope>NUCLEOTIDE SEQUENCE [LARGE SCALE GENOMIC DNA]</scope>
</reference>
<dbReference type="EnsemblPlants" id="OPUNC12G04540.1">
    <property type="protein sequence ID" value="OPUNC12G04540.1"/>
    <property type="gene ID" value="OPUNC12G04540"/>
</dbReference>
<evidence type="ECO:0000256" key="1">
    <source>
        <dbReference type="ARBA" id="ARBA00004906"/>
    </source>
</evidence>
<name>A0A0E0MK86_ORYPU</name>
<dbReference type="Gramene" id="OPUNC12G04540.1">
    <property type="protein sequence ID" value="OPUNC12G04540.1"/>
    <property type="gene ID" value="OPUNC12G04540"/>
</dbReference>
<evidence type="ECO:0000256" key="2">
    <source>
        <dbReference type="ARBA" id="ARBA00022679"/>
    </source>
</evidence>
<protein>
    <recommendedName>
        <fullName evidence="3 4">U-box domain-containing protein</fullName>
        <ecNumber evidence="3">2.3.2.27</ecNumber>
    </recommendedName>
    <alternativeName>
        <fullName evidence="3">RING-type E3 ubiquitin transferase PUB</fullName>
    </alternativeName>
</protein>
<dbReference type="Proteomes" id="UP000026962">
    <property type="component" value="Chromosome 12"/>
</dbReference>
<evidence type="ECO:0000259" key="4">
    <source>
        <dbReference type="PROSITE" id="PS51698"/>
    </source>
</evidence>
<comment type="catalytic activity">
    <reaction evidence="3">
        <text>S-ubiquitinyl-[E2 ubiquitin-conjugating enzyme]-L-cysteine + [acceptor protein]-L-lysine = [E2 ubiquitin-conjugating enzyme]-L-cysteine + N(6)-ubiquitinyl-[acceptor protein]-L-lysine.</text>
        <dbReference type="EC" id="2.3.2.27"/>
    </reaction>
</comment>
<organism evidence="5">
    <name type="scientific">Oryza punctata</name>
    <name type="common">Red rice</name>
    <dbReference type="NCBI Taxonomy" id="4537"/>
    <lineage>
        <taxon>Eukaryota</taxon>
        <taxon>Viridiplantae</taxon>
        <taxon>Streptophyta</taxon>
        <taxon>Embryophyta</taxon>
        <taxon>Tracheophyta</taxon>
        <taxon>Spermatophyta</taxon>
        <taxon>Magnoliopsida</taxon>
        <taxon>Liliopsida</taxon>
        <taxon>Poales</taxon>
        <taxon>Poaceae</taxon>
        <taxon>BOP clade</taxon>
        <taxon>Oryzoideae</taxon>
        <taxon>Oryzeae</taxon>
        <taxon>Oryzinae</taxon>
        <taxon>Oryza</taxon>
    </lineage>
</organism>
<dbReference type="STRING" id="4537.A0A0E0MK86"/>
<evidence type="ECO:0000313" key="6">
    <source>
        <dbReference type="Proteomes" id="UP000026962"/>
    </source>
</evidence>
<dbReference type="Pfam" id="PF04564">
    <property type="entry name" value="U-box"/>
    <property type="match status" value="1"/>
</dbReference>
<dbReference type="GO" id="GO:0061630">
    <property type="term" value="F:ubiquitin protein ligase activity"/>
    <property type="evidence" value="ECO:0007669"/>
    <property type="project" value="UniProtKB-UniRule"/>
</dbReference>
<dbReference type="SUPFAM" id="SSF57850">
    <property type="entry name" value="RING/U-box"/>
    <property type="match status" value="1"/>
</dbReference>
<dbReference type="PROSITE" id="PS51698">
    <property type="entry name" value="U_BOX"/>
    <property type="match status" value="1"/>
</dbReference>
<dbReference type="PANTHER" id="PTHR22849">
    <property type="entry name" value="WDSAM1 PROTEIN"/>
    <property type="match status" value="1"/>
</dbReference>
<dbReference type="AlphaFoldDB" id="A0A0E0MK86"/>
<dbReference type="SMART" id="SM00504">
    <property type="entry name" value="Ubox"/>
    <property type="match status" value="1"/>
</dbReference>
<dbReference type="InterPro" id="IPR003613">
    <property type="entry name" value="Ubox_domain"/>
</dbReference>
<evidence type="ECO:0000256" key="3">
    <source>
        <dbReference type="RuleBase" id="RU369093"/>
    </source>
</evidence>
<comment type="pathway">
    <text evidence="1 3">Protein modification; protein ubiquitination.</text>
</comment>
<keyword evidence="6" id="KW-1185">Reference proteome</keyword>